<keyword evidence="2" id="KW-0238">DNA-binding</keyword>
<proteinExistence type="predicted"/>
<dbReference type="InterPro" id="IPR037923">
    <property type="entry name" value="HTH-like"/>
</dbReference>
<dbReference type="Gene3D" id="2.60.120.10">
    <property type="entry name" value="Jelly Rolls"/>
    <property type="match status" value="1"/>
</dbReference>
<dbReference type="Pfam" id="PF02311">
    <property type="entry name" value="AraC_binding"/>
    <property type="match status" value="1"/>
</dbReference>
<dbReference type="PANTHER" id="PTHR43280">
    <property type="entry name" value="ARAC-FAMILY TRANSCRIPTIONAL REGULATOR"/>
    <property type="match status" value="1"/>
</dbReference>
<dbReference type="InterPro" id="IPR018060">
    <property type="entry name" value="HTH_AraC"/>
</dbReference>
<dbReference type="RefSeq" id="WP_229718025.1">
    <property type="nucleotide sequence ID" value="NZ_BFFP01000047.1"/>
</dbReference>
<keyword evidence="3" id="KW-0804">Transcription</keyword>
<dbReference type="Gene3D" id="1.10.10.60">
    <property type="entry name" value="Homeodomain-like"/>
    <property type="match status" value="2"/>
</dbReference>
<dbReference type="SUPFAM" id="SSF51215">
    <property type="entry name" value="Regulatory protein AraC"/>
    <property type="match status" value="1"/>
</dbReference>
<dbReference type="InterPro" id="IPR009057">
    <property type="entry name" value="Homeodomain-like_sf"/>
</dbReference>
<gene>
    <name evidence="5" type="ORF">LFYK43_21590</name>
</gene>
<evidence type="ECO:0000313" key="5">
    <source>
        <dbReference type="EMBL" id="GBG95700.1"/>
    </source>
</evidence>
<dbReference type="CDD" id="cd06996">
    <property type="entry name" value="cupin_Lmo2851-like_N"/>
    <property type="match status" value="1"/>
</dbReference>
<name>A0A401IVY0_9LACO</name>
<dbReference type="PANTHER" id="PTHR43280:SF28">
    <property type="entry name" value="HTH-TYPE TRANSCRIPTIONAL ACTIVATOR RHAS"/>
    <property type="match status" value="1"/>
</dbReference>
<dbReference type="AlphaFoldDB" id="A0A401IVY0"/>
<protein>
    <submittedName>
        <fullName evidence="5">AraC family transcriptional regulator</fullName>
    </submittedName>
</protein>
<dbReference type="EMBL" id="BFFP01000047">
    <property type="protein sequence ID" value="GBG95700.1"/>
    <property type="molecule type" value="Genomic_DNA"/>
</dbReference>
<dbReference type="GO" id="GO:0003700">
    <property type="term" value="F:DNA-binding transcription factor activity"/>
    <property type="evidence" value="ECO:0007669"/>
    <property type="project" value="InterPro"/>
</dbReference>
<evidence type="ECO:0000256" key="3">
    <source>
        <dbReference type="ARBA" id="ARBA00023163"/>
    </source>
</evidence>
<dbReference type="InterPro" id="IPR003313">
    <property type="entry name" value="AraC-bd"/>
</dbReference>
<evidence type="ECO:0000256" key="1">
    <source>
        <dbReference type="ARBA" id="ARBA00023015"/>
    </source>
</evidence>
<reference evidence="5 6" key="1">
    <citation type="journal article" date="2019" name="Int. J. Syst. Evol. Microbiol.">
        <title>Lactobacillus salitolerans sp. nov., a novel lactic acid bacterium isolated from spent mushroom substrates.</title>
        <authorList>
            <person name="Tohno M."/>
            <person name="Tanizawa Y."/>
            <person name="Kojima Y."/>
            <person name="Sakamoto M."/>
            <person name="Nakamura Y."/>
            <person name="Ohkuma M."/>
            <person name="Kobayashi H."/>
        </authorList>
    </citation>
    <scope>NUCLEOTIDE SEQUENCE [LARGE SCALE GENOMIC DNA]</scope>
    <source>
        <strain evidence="5 6">YK43</strain>
    </source>
</reference>
<dbReference type="InterPro" id="IPR014710">
    <property type="entry name" value="RmlC-like_jellyroll"/>
</dbReference>
<evidence type="ECO:0000313" key="6">
    <source>
        <dbReference type="Proteomes" id="UP000286848"/>
    </source>
</evidence>
<keyword evidence="1" id="KW-0805">Transcription regulation</keyword>
<dbReference type="GO" id="GO:0043565">
    <property type="term" value="F:sequence-specific DNA binding"/>
    <property type="evidence" value="ECO:0007669"/>
    <property type="project" value="InterPro"/>
</dbReference>
<dbReference type="Proteomes" id="UP000286848">
    <property type="component" value="Unassembled WGS sequence"/>
</dbReference>
<dbReference type="SMART" id="SM00342">
    <property type="entry name" value="HTH_ARAC"/>
    <property type="match status" value="1"/>
</dbReference>
<sequence length="332" mass="38697">MDQTVFQGLQSMSEIEKKQHQDHRFVNDMPNAALDLNRTEVTGVPSLNNNYFFKYHSVYISKHNRFAPYPKHSHKFLELNYMLSGSCQQIVDGEKVALKEGDILMMNIGCSHSIAALGENDLLINLLFRDQSITFNLLNDIHSNNSLTYSFLSNISLGKKTERNYIIFPENRDIKKTMDSIIEEYYLQKPFSNSIIESYLDILISKILRHHPMPTVKLKNEQQQLVFKCLKQIDQNYKTITLAELAEDLGYNKEYLGNLIRKFTNSNFSDLKTKQRLIQANNLLVTSTLPVNNIIEEVGIKNKNFFYKKYQEFYGLSPSERRTDLFKRHSQL</sequence>
<organism evidence="5 6">
    <name type="scientific">Ligilactobacillus salitolerans</name>
    <dbReference type="NCBI Taxonomy" id="1808352"/>
    <lineage>
        <taxon>Bacteria</taxon>
        <taxon>Bacillati</taxon>
        <taxon>Bacillota</taxon>
        <taxon>Bacilli</taxon>
        <taxon>Lactobacillales</taxon>
        <taxon>Lactobacillaceae</taxon>
        <taxon>Ligilactobacillus</taxon>
    </lineage>
</organism>
<accession>A0A401IVY0</accession>
<dbReference type="PROSITE" id="PS01124">
    <property type="entry name" value="HTH_ARAC_FAMILY_2"/>
    <property type="match status" value="1"/>
</dbReference>
<comment type="caution">
    <text evidence="5">The sequence shown here is derived from an EMBL/GenBank/DDBJ whole genome shotgun (WGS) entry which is preliminary data.</text>
</comment>
<dbReference type="Pfam" id="PF12833">
    <property type="entry name" value="HTH_18"/>
    <property type="match status" value="1"/>
</dbReference>
<evidence type="ECO:0000259" key="4">
    <source>
        <dbReference type="PROSITE" id="PS01124"/>
    </source>
</evidence>
<feature type="domain" description="HTH araC/xylS-type" evidence="4">
    <location>
        <begin position="223"/>
        <end position="324"/>
    </location>
</feature>
<evidence type="ECO:0000256" key="2">
    <source>
        <dbReference type="ARBA" id="ARBA00023125"/>
    </source>
</evidence>
<dbReference type="SUPFAM" id="SSF46689">
    <property type="entry name" value="Homeodomain-like"/>
    <property type="match status" value="1"/>
</dbReference>
<keyword evidence="6" id="KW-1185">Reference proteome</keyword>